<evidence type="ECO:0000256" key="1">
    <source>
        <dbReference type="SAM" id="Phobius"/>
    </source>
</evidence>
<keyword evidence="1" id="KW-1133">Transmembrane helix</keyword>
<dbReference type="EMBL" id="JAFIDN010000009">
    <property type="protein sequence ID" value="MBP3193283.1"/>
    <property type="molecule type" value="Genomic_DNA"/>
</dbReference>
<feature type="transmembrane region" description="Helical" evidence="1">
    <location>
        <begin position="9"/>
        <end position="26"/>
    </location>
</feature>
<proteinExistence type="predicted"/>
<gene>
    <name evidence="2" type="ORF">NATSA_11450</name>
</gene>
<keyword evidence="1" id="KW-0472">Membrane</keyword>
<dbReference type="AlphaFoldDB" id="A0A8J7SA70"/>
<feature type="transmembrane region" description="Helical" evidence="1">
    <location>
        <begin position="38"/>
        <end position="57"/>
    </location>
</feature>
<keyword evidence="1" id="KW-0812">Transmembrane</keyword>
<accession>A0A8J7SA70</accession>
<evidence type="ECO:0000313" key="3">
    <source>
        <dbReference type="Proteomes" id="UP000673975"/>
    </source>
</evidence>
<reference evidence="2" key="1">
    <citation type="submission" date="2021-02" db="EMBL/GenBank/DDBJ databases">
        <title>Natronogracilivirga saccharolytica gen. nov. sp. nov. a new anaerobic, haloalkiliphilic carbohydrate-fermenting bacterium from soda lake and proposing of Cyclonatronumiaceae fam. nov. in the phylum Balneolaeota.</title>
        <authorList>
            <person name="Zhilina T.N."/>
            <person name="Sorokin D.Y."/>
            <person name="Zavarzina D.G."/>
            <person name="Toshchakov S.V."/>
            <person name="Kublanov I.V."/>
        </authorList>
    </citation>
    <scope>NUCLEOTIDE SEQUENCE</scope>
    <source>
        <strain evidence="2">Z-1702</strain>
    </source>
</reference>
<name>A0A8J7SA70_9BACT</name>
<sequence length="67" mass="7703">MSNTIMKKILFRLSPMAGYLLLHYLWSQSKNDFDAGTFLEVTFAIIIGSIFVVYLTVKEEKKNKPDS</sequence>
<protein>
    <submittedName>
        <fullName evidence="2">Uncharacterized protein</fullName>
    </submittedName>
</protein>
<dbReference type="Proteomes" id="UP000673975">
    <property type="component" value="Unassembled WGS sequence"/>
</dbReference>
<comment type="caution">
    <text evidence="2">The sequence shown here is derived from an EMBL/GenBank/DDBJ whole genome shotgun (WGS) entry which is preliminary data.</text>
</comment>
<keyword evidence="3" id="KW-1185">Reference proteome</keyword>
<evidence type="ECO:0000313" key="2">
    <source>
        <dbReference type="EMBL" id="MBP3193283.1"/>
    </source>
</evidence>
<organism evidence="2 3">
    <name type="scientific">Natronogracilivirga saccharolytica</name>
    <dbReference type="NCBI Taxonomy" id="2812953"/>
    <lineage>
        <taxon>Bacteria</taxon>
        <taxon>Pseudomonadati</taxon>
        <taxon>Balneolota</taxon>
        <taxon>Balneolia</taxon>
        <taxon>Balneolales</taxon>
        <taxon>Cyclonatronaceae</taxon>
        <taxon>Natronogracilivirga</taxon>
    </lineage>
</organism>